<evidence type="ECO:0000256" key="6">
    <source>
        <dbReference type="ARBA" id="ARBA00023136"/>
    </source>
</evidence>
<organism evidence="9 10">
    <name type="scientific">Marinobacterium rhizophilum</name>
    <dbReference type="NCBI Taxonomy" id="420402"/>
    <lineage>
        <taxon>Bacteria</taxon>
        <taxon>Pseudomonadati</taxon>
        <taxon>Pseudomonadota</taxon>
        <taxon>Gammaproteobacteria</taxon>
        <taxon>Oceanospirillales</taxon>
        <taxon>Oceanospirillaceae</taxon>
        <taxon>Marinobacterium</taxon>
    </lineage>
</organism>
<keyword evidence="3 7" id="KW-0997">Cell inner membrane</keyword>
<evidence type="ECO:0000256" key="5">
    <source>
        <dbReference type="ARBA" id="ARBA00022989"/>
    </source>
</evidence>
<proteinExistence type="inferred from homology"/>
<keyword evidence="2" id="KW-1003">Cell membrane</keyword>
<name>A0ABY5HMY3_9GAMM</name>
<feature type="transmembrane region" description="Helical" evidence="7">
    <location>
        <begin position="364"/>
        <end position="386"/>
    </location>
</feature>
<evidence type="ECO:0000256" key="2">
    <source>
        <dbReference type="ARBA" id="ARBA00022475"/>
    </source>
</evidence>
<accession>A0ABY5HMY3</accession>
<dbReference type="PANTHER" id="PTHR33362">
    <property type="entry name" value="SIALIC ACID TRAP TRANSPORTER PERMEASE PROTEIN SIAT-RELATED"/>
    <property type="match status" value="1"/>
</dbReference>
<comment type="similarity">
    <text evidence="7">Belongs to the TRAP transporter large permease family.</text>
</comment>
<dbReference type="InterPro" id="IPR004681">
    <property type="entry name" value="TRAP_DctM"/>
</dbReference>
<evidence type="ECO:0000313" key="10">
    <source>
        <dbReference type="Proteomes" id="UP001058461"/>
    </source>
</evidence>
<keyword evidence="5 7" id="KW-1133">Transmembrane helix</keyword>
<keyword evidence="7" id="KW-0813">Transport</keyword>
<feature type="transmembrane region" description="Helical" evidence="7">
    <location>
        <begin position="338"/>
        <end position="358"/>
    </location>
</feature>
<dbReference type="Pfam" id="PF06808">
    <property type="entry name" value="DctM"/>
    <property type="match status" value="1"/>
</dbReference>
<feature type="transmembrane region" description="Helical" evidence="7">
    <location>
        <begin position="140"/>
        <end position="167"/>
    </location>
</feature>
<dbReference type="RefSeq" id="WP_255854671.1">
    <property type="nucleotide sequence ID" value="NZ_CP073347.1"/>
</dbReference>
<comment type="function">
    <text evidence="7">Part of the tripartite ATP-independent periplasmic (TRAP) transport system.</text>
</comment>
<feature type="transmembrane region" description="Helical" evidence="7">
    <location>
        <begin position="103"/>
        <end position="128"/>
    </location>
</feature>
<reference evidence="9" key="1">
    <citation type="submission" date="2021-04" db="EMBL/GenBank/DDBJ databases">
        <title>Oceanospirillales bacteria with DddD are important DMSP degraders in coastal seawater.</title>
        <authorList>
            <person name="Liu J."/>
        </authorList>
    </citation>
    <scope>NUCLEOTIDE SEQUENCE</scope>
    <source>
        <strain evidence="9">D13-1</strain>
    </source>
</reference>
<feature type="domain" description="TRAP C4-dicarboxylate transport system permease DctM subunit" evidence="8">
    <location>
        <begin position="11"/>
        <end position="421"/>
    </location>
</feature>
<dbReference type="EMBL" id="CP073347">
    <property type="protein sequence ID" value="UTW12575.1"/>
    <property type="molecule type" value="Genomic_DNA"/>
</dbReference>
<dbReference type="PIRSF" id="PIRSF006066">
    <property type="entry name" value="HI0050"/>
    <property type="match status" value="1"/>
</dbReference>
<feature type="transmembrane region" description="Helical" evidence="7">
    <location>
        <begin position="173"/>
        <end position="198"/>
    </location>
</feature>
<evidence type="ECO:0000256" key="3">
    <source>
        <dbReference type="ARBA" id="ARBA00022519"/>
    </source>
</evidence>
<evidence type="ECO:0000256" key="1">
    <source>
        <dbReference type="ARBA" id="ARBA00004429"/>
    </source>
</evidence>
<evidence type="ECO:0000256" key="4">
    <source>
        <dbReference type="ARBA" id="ARBA00022692"/>
    </source>
</evidence>
<dbReference type="Proteomes" id="UP001058461">
    <property type="component" value="Chromosome"/>
</dbReference>
<feature type="transmembrane region" description="Helical" evidence="7">
    <location>
        <begin position="6"/>
        <end position="38"/>
    </location>
</feature>
<evidence type="ECO:0000256" key="7">
    <source>
        <dbReference type="RuleBase" id="RU369079"/>
    </source>
</evidence>
<keyword evidence="6 7" id="KW-0472">Membrane</keyword>
<comment type="subcellular location">
    <subcellularLocation>
        <location evidence="1 7">Cell inner membrane</location>
        <topology evidence="1 7">Multi-pass membrane protein</topology>
    </subcellularLocation>
</comment>
<feature type="transmembrane region" description="Helical" evidence="7">
    <location>
        <begin position="398"/>
        <end position="419"/>
    </location>
</feature>
<dbReference type="InterPro" id="IPR010656">
    <property type="entry name" value="DctM"/>
</dbReference>
<comment type="subunit">
    <text evidence="7">The complex comprises the extracytoplasmic solute receptor protein and the two transmembrane proteins.</text>
</comment>
<feature type="transmembrane region" description="Helical" evidence="7">
    <location>
        <begin position="59"/>
        <end position="83"/>
    </location>
</feature>
<gene>
    <name evidence="9" type="ORF">KDW95_02505</name>
</gene>
<dbReference type="PANTHER" id="PTHR33362:SF2">
    <property type="entry name" value="TRAP TRANSPORTER LARGE PERMEASE PROTEIN"/>
    <property type="match status" value="1"/>
</dbReference>
<evidence type="ECO:0000259" key="8">
    <source>
        <dbReference type="Pfam" id="PF06808"/>
    </source>
</evidence>
<dbReference type="NCBIfam" id="TIGR00786">
    <property type="entry name" value="dctM"/>
    <property type="match status" value="1"/>
</dbReference>
<feature type="transmembrane region" description="Helical" evidence="7">
    <location>
        <begin position="310"/>
        <end position="331"/>
    </location>
</feature>
<sequence>MVLEASLTLILTFAVLLFLSIPIGICIAVASTATMLLMMPMDRALFITAQKMVSSLDTFALLAVPFFILSGEIMNNGGIATRLVNFAKLFSGKIPGSLTHTNIVGNMMFGAVSGSAIAASTSIGGVMVPMSEKEGYQRTFAAAANIASAPTGMLIPPTTAFIIYALVSGGTSIAALFMGGAVAGILWGLGCMVVAYIVAKRQNYAMAQPLSRQQAWQVCREALPSLLLIFIVVGGIVFGVFTAIEASAVAVLYTAFLSLVVYRSIRLIQLPAIMMSTVRMTGIIMFLLAASSAMSFAMAFSGLPGAISDIILGISDSQIMVLLIINIFLLIIGTFMDIGPAILIFTPILLPIATQLGVDPVHFGVVMIFNLSIGTITPPVGSGLFVGASVAQVRVESLIRPLLPFYLAIILVLLVVTYFPRLTLFLPQLFGV</sequence>
<feature type="transmembrane region" description="Helical" evidence="7">
    <location>
        <begin position="277"/>
        <end position="298"/>
    </location>
</feature>
<keyword evidence="4 7" id="KW-0812">Transmembrane</keyword>
<keyword evidence="10" id="KW-1185">Reference proteome</keyword>
<feature type="transmembrane region" description="Helical" evidence="7">
    <location>
        <begin position="247"/>
        <end position="265"/>
    </location>
</feature>
<evidence type="ECO:0000313" key="9">
    <source>
        <dbReference type="EMBL" id="UTW12575.1"/>
    </source>
</evidence>
<feature type="transmembrane region" description="Helical" evidence="7">
    <location>
        <begin position="218"/>
        <end position="241"/>
    </location>
</feature>
<protein>
    <recommendedName>
        <fullName evidence="7">TRAP transporter large permease protein</fullName>
    </recommendedName>
</protein>